<feature type="domain" description="ABM" evidence="1">
    <location>
        <begin position="5"/>
        <end position="95"/>
    </location>
</feature>
<name>A0A139AY82_GONPJ</name>
<evidence type="ECO:0000313" key="2">
    <source>
        <dbReference type="EMBL" id="KXS21679.1"/>
    </source>
</evidence>
<protein>
    <recommendedName>
        <fullName evidence="1">ABM domain-containing protein</fullName>
    </recommendedName>
</protein>
<proteinExistence type="predicted"/>
<dbReference type="InterPro" id="IPR011008">
    <property type="entry name" value="Dimeric_a/b-barrel"/>
</dbReference>
<dbReference type="InterPro" id="IPR007138">
    <property type="entry name" value="ABM_dom"/>
</dbReference>
<dbReference type="Pfam" id="PF03992">
    <property type="entry name" value="ABM"/>
    <property type="match status" value="1"/>
</dbReference>
<accession>A0A139AY82</accession>
<dbReference type="AlphaFoldDB" id="A0A139AY82"/>
<organism evidence="2 3">
    <name type="scientific">Gonapodya prolifera (strain JEL478)</name>
    <name type="common">Monoblepharis prolifera</name>
    <dbReference type="NCBI Taxonomy" id="1344416"/>
    <lineage>
        <taxon>Eukaryota</taxon>
        <taxon>Fungi</taxon>
        <taxon>Fungi incertae sedis</taxon>
        <taxon>Chytridiomycota</taxon>
        <taxon>Chytridiomycota incertae sedis</taxon>
        <taxon>Monoblepharidomycetes</taxon>
        <taxon>Monoblepharidales</taxon>
        <taxon>Gonapodyaceae</taxon>
        <taxon>Gonapodya</taxon>
    </lineage>
</organism>
<gene>
    <name evidence="2" type="ORF">M427DRAFT_51080</name>
</gene>
<dbReference type="Gene3D" id="3.30.70.100">
    <property type="match status" value="1"/>
</dbReference>
<evidence type="ECO:0000259" key="1">
    <source>
        <dbReference type="PROSITE" id="PS51725"/>
    </source>
</evidence>
<dbReference type="PANTHER" id="PTHR33336:SF15">
    <property type="entry name" value="ABM DOMAIN-CONTAINING PROTEIN"/>
    <property type="match status" value="1"/>
</dbReference>
<dbReference type="EMBL" id="KQ965732">
    <property type="protein sequence ID" value="KXS21679.1"/>
    <property type="molecule type" value="Genomic_DNA"/>
</dbReference>
<dbReference type="PROSITE" id="PS51725">
    <property type="entry name" value="ABM"/>
    <property type="match status" value="1"/>
</dbReference>
<dbReference type="Proteomes" id="UP000070544">
    <property type="component" value="Unassembled WGS sequence"/>
</dbReference>
<reference evidence="2 3" key="1">
    <citation type="journal article" date="2015" name="Genome Biol. Evol.">
        <title>Phylogenomic analyses indicate that early fungi evolved digesting cell walls of algal ancestors of land plants.</title>
        <authorList>
            <person name="Chang Y."/>
            <person name="Wang S."/>
            <person name="Sekimoto S."/>
            <person name="Aerts A.L."/>
            <person name="Choi C."/>
            <person name="Clum A."/>
            <person name="LaButti K.M."/>
            <person name="Lindquist E.A."/>
            <person name="Yee Ngan C."/>
            <person name="Ohm R.A."/>
            <person name="Salamov A.A."/>
            <person name="Grigoriev I.V."/>
            <person name="Spatafora J.W."/>
            <person name="Berbee M.L."/>
        </authorList>
    </citation>
    <scope>NUCLEOTIDE SEQUENCE [LARGE SCALE GENOMIC DNA]</scope>
    <source>
        <strain evidence="2 3">JEL478</strain>
    </source>
</reference>
<keyword evidence="3" id="KW-1185">Reference proteome</keyword>
<sequence length="97" mass="11194">MKPGICLAVTYIAKEGHERAVAEALIKMQEHTRKEPGNLIYIAHQSPTNPRQFFLYEQYKTTEDLDVHRAASYFKELLVDHCFGLLESRTPVQYIAL</sequence>
<dbReference type="GO" id="GO:0003824">
    <property type="term" value="F:catalytic activity"/>
    <property type="evidence" value="ECO:0007669"/>
    <property type="project" value="TreeGrafter"/>
</dbReference>
<dbReference type="InterPro" id="IPR050744">
    <property type="entry name" value="AI-2_Isomerase_LsrG"/>
</dbReference>
<evidence type="ECO:0000313" key="3">
    <source>
        <dbReference type="Proteomes" id="UP000070544"/>
    </source>
</evidence>
<dbReference type="PANTHER" id="PTHR33336">
    <property type="entry name" value="QUINOL MONOOXYGENASE YGIN-RELATED"/>
    <property type="match status" value="1"/>
</dbReference>
<dbReference type="SUPFAM" id="SSF54909">
    <property type="entry name" value="Dimeric alpha+beta barrel"/>
    <property type="match status" value="1"/>
</dbReference>